<dbReference type="Proteomes" id="UP000270021">
    <property type="component" value="Chromosome"/>
</dbReference>
<protein>
    <recommendedName>
        <fullName evidence="3">MarR family transcriptional regulator</fullName>
    </recommendedName>
</protein>
<dbReference type="OrthoDB" id="5184241at2"/>
<gene>
    <name evidence="1" type="ORF">EJO69_00370</name>
</gene>
<sequence length="194" mass="20910">MFVLTLDQIGSRRDIDRVPDLLARYDSADMVRSFERTVGDEVQGVTDDAATVRTIALETLRDGHWHIGIGSGLAKLGGSAREGSGPAFENARTAVEGAKSTTRFTPSIAVVGTNEGTAAEAEALLRLLGNLIESRTEAQWEAIDAHRAGETGQQIAERLDISSEAVSQRRGYGAQTLEEACWPLLDRLLAESED</sequence>
<evidence type="ECO:0000313" key="1">
    <source>
        <dbReference type="EMBL" id="AZN28921.1"/>
    </source>
</evidence>
<dbReference type="EMBL" id="CP034438">
    <property type="protein sequence ID" value="AZN28921.1"/>
    <property type="molecule type" value="Genomic_DNA"/>
</dbReference>
<evidence type="ECO:0008006" key="3">
    <source>
        <dbReference type="Google" id="ProtNLM"/>
    </source>
</evidence>
<keyword evidence="2" id="KW-1185">Reference proteome</keyword>
<reference evidence="1 2" key="1">
    <citation type="submission" date="2018-12" db="EMBL/GenBank/DDBJ databases">
        <title>Complete genome sequence of Flaviflexus salsibiostraticola KCTC 33148.</title>
        <authorList>
            <person name="Bae J.-W."/>
        </authorList>
    </citation>
    <scope>NUCLEOTIDE SEQUENCE [LARGE SCALE GENOMIC DNA]</scope>
    <source>
        <strain evidence="1 2">KCTC 33148</strain>
    </source>
</reference>
<dbReference type="KEGG" id="fsl:EJO69_00370"/>
<dbReference type="AlphaFoldDB" id="A0A3Q8WS13"/>
<accession>A0A3Q8WS13</accession>
<evidence type="ECO:0000313" key="2">
    <source>
        <dbReference type="Proteomes" id="UP000270021"/>
    </source>
</evidence>
<organism evidence="1 2">
    <name type="scientific">Flaviflexus salsibiostraticola</name>
    <dbReference type="NCBI Taxonomy" id="1282737"/>
    <lineage>
        <taxon>Bacteria</taxon>
        <taxon>Bacillati</taxon>
        <taxon>Actinomycetota</taxon>
        <taxon>Actinomycetes</taxon>
        <taxon>Actinomycetales</taxon>
        <taxon>Actinomycetaceae</taxon>
        <taxon>Flaviflexus</taxon>
    </lineage>
</organism>
<proteinExistence type="predicted"/>
<dbReference type="RefSeq" id="WP_126037702.1">
    <property type="nucleotide sequence ID" value="NZ_CP034438.1"/>
</dbReference>
<name>A0A3Q8WS13_9ACTO</name>